<reference evidence="1" key="1">
    <citation type="submission" date="2017-05" db="UniProtKB">
        <authorList>
            <consortium name="EnsemblMetazoa"/>
        </authorList>
    </citation>
    <scope>IDENTIFICATION</scope>
</reference>
<dbReference type="Pfam" id="PF03564">
    <property type="entry name" value="DUF1759"/>
    <property type="match status" value="1"/>
</dbReference>
<accession>A0A1X7TBR5</accession>
<organism evidence="1">
    <name type="scientific">Amphimedon queenslandica</name>
    <name type="common">Sponge</name>
    <dbReference type="NCBI Taxonomy" id="400682"/>
    <lineage>
        <taxon>Eukaryota</taxon>
        <taxon>Metazoa</taxon>
        <taxon>Porifera</taxon>
        <taxon>Demospongiae</taxon>
        <taxon>Heteroscleromorpha</taxon>
        <taxon>Haplosclerida</taxon>
        <taxon>Niphatidae</taxon>
        <taxon>Amphimedon</taxon>
    </lineage>
</organism>
<dbReference type="EnsemblMetazoa" id="Aqu2.1.11991_001">
    <property type="protein sequence ID" value="Aqu2.1.11991_001"/>
    <property type="gene ID" value="Aqu2.1.11991"/>
</dbReference>
<name>A0A1X7TBR5_AMPQE</name>
<dbReference type="eggNOG" id="ENOG502SYP6">
    <property type="taxonomic scope" value="Eukaryota"/>
</dbReference>
<dbReference type="InterPro" id="IPR005312">
    <property type="entry name" value="DUF1759"/>
</dbReference>
<dbReference type="AlphaFoldDB" id="A0A1X7TBR5"/>
<dbReference type="InParanoid" id="A0A1X7TBR5"/>
<protein>
    <submittedName>
        <fullName evidence="1">Uncharacterized protein</fullName>
    </submittedName>
</protein>
<sequence>MTFWDSYDASVHQNSELFDVEKFTYLKTLVSRTAKESIAGLTLTSANYKEAVRVLQDRFGKKEQMILRHMEVLLKLEAVTWQGNTTGLRSLFDKIETHTRELVALGVAPEAYNSLLPSLLMKKLPHEFCLAISRRIPEDEWN</sequence>
<proteinExistence type="predicted"/>
<evidence type="ECO:0000313" key="1">
    <source>
        <dbReference type="EnsemblMetazoa" id="Aqu2.1.11991_001"/>
    </source>
</evidence>